<evidence type="ECO:0000256" key="7">
    <source>
        <dbReference type="ARBA" id="ARBA00023054"/>
    </source>
</evidence>
<evidence type="ECO:0000256" key="11">
    <source>
        <dbReference type="SAM" id="MobiDB-lite"/>
    </source>
</evidence>
<comment type="caution">
    <text evidence="13">The sequence shown here is derived from an EMBL/GenBank/DDBJ whole genome shotgun (WGS) entry which is preliminary data.</text>
</comment>
<dbReference type="Proteomes" id="UP001237642">
    <property type="component" value="Unassembled WGS sequence"/>
</dbReference>
<feature type="coiled-coil region" evidence="10">
    <location>
        <begin position="250"/>
        <end position="298"/>
    </location>
</feature>
<evidence type="ECO:0000256" key="12">
    <source>
        <dbReference type="SAM" id="Phobius"/>
    </source>
</evidence>
<feature type="region of interest" description="Disordered" evidence="11">
    <location>
        <begin position="39"/>
        <end position="66"/>
    </location>
</feature>
<dbReference type="PANTHER" id="PTHR32219:SF2">
    <property type="entry name" value="PROTON PUMP-INTERACTOR 1"/>
    <property type="match status" value="1"/>
</dbReference>
<dbReference type="InterPro" id="IPR055282">
    <property type="entry name" value="PPI1-4"/>
</dbReference>
<reference evidence="13" key="2">
    <citation type="submission" date="2023-05" db="EMBL/GenBank/DDBJ databases">
        <authorList>
            <person name="Schelkunov M.I."/>
        </authorList>
    </citation>
    <scope>NUCLEOTIDE SEQUENCE</scope>
    <source>
        <strain evidence="13">Hsosn_3</strain>
        <tissue evidence="13">Leaf</tissue>
    </source>
</reference>
<evidence type="ECO:0000313" key="14">
    <source>
        <dbReference type="Proteomes" id="UP001237642"/>
    </source>
</evidence>
<feature type="transmembrane region" description="Helical" evidence="12">
    <location>
        <begin position="576"/>
        <end position="599"/>
    </location>
</feature>
<evidence type="ECO:0000256" key="4">
    <source>
        <dbReference type="ARBA" id="ARBA00022692"/>
    </source>
</evidence>
<evidence type="ECO:0000256" key="8">
    <source>
        <dbReference type="ARBA" id="ARBA00023136"/>
    </source>
</evidence>
<keyword evidence="14" id="KW-1185">Reference proteome</keyword>
<gene>
    <name evidence="13" type="ORF">POM88_005457</name>
</gene>
<comment type="subcellular location">
    <subcellularLocation>
        <location evidence="1">Cell membrane</location>
        <topology evidence="1">Single-pass membrane protein</topology>
    </subcellularLocation>
    <subcellularLocation>
        <location evidence="2">Endoplasmic reticulum membrane</location>
        <topology evidence="2">Single-pass membrane protein</topology>
    </subcellularLocation>
</comment>
<evidence type="ECO:0000256" key="5">
    <source>
        <dbReference type="ARBA" id="ARBA00022824"/>
    </source>
</evidence>
<keyword evidence="4 12" id="KW-0812">Transmembrane</keyword>
<evidence type="ECO:0000313" key="13">
    <source>
        <dbReference type="EMBL" id="KAK1395594.1"/>
    </source>
</evidence>
<protein>
    <submittedName>
        <fullName evidence="13">Proton pump-interactor 1</fullName>
    </submittedName>
</protein>
<evidence type="ECO:0000256" key="3">
    <source>
        <dbReference type="ARBA" id="ARBA00022475"/>
    </source>
</evidence>
<sequence>MAVESLETELPNVSVETKLEGSILLQKENGILNQESGITFGSHGTEEPGKKEVNTLPENSIPKDAVDEWPAPKQIHTFYMVKYRLYDDQKTKSQLDQADRELKKLNQARYQLSDKIRAKKTERAQVYSQLRTFIDESKQYRQIIDEKRKEIEPLHQALGKLRNSNTGGREKSFLCTSEEELNDVIKSLEYRIQHESIPLSEEKQIIREIKQLEGTREKVIANAVVRAKIEDSHGGKESIQDQVKQIGSGLDGVRKEKKEVQAKVDQLDKEKKAIEDVIKALEAEEKTISEDREKIYERIRELRKQLDQGNAPYYKNRTTLIKARELAASKDVEGLRDLANTEVDTFISLWSSTKAFRDDYERRILPSLDMRQLSRDGRMRNPDEKPLVVREPPPPAPTEIVAKPQPKQVKEDSTSVNQKEKSTKQQKEPSKEVPIPERIVEVPIPVRDDEFEKPEKDPLPVKTKVDEAKLKELKREEEIAKAKQAQERKKKLAEKADREKKAKKKATASVSVATEEPTEATADEAETGTADEAVQAVAAPKTKERKEKATVRPRGKAKGPDSLPKIILKRKKATNYWTWAAAIAAMLAVLLSALGYYYMM</sequence>
<proteinExistence type="inferred from homology"/>
<feature type="compositionally biased region" description="Basic and acidic residues" evidence="11">
    <location>
        <begin position="541"/>
        <end position="550"/>
    </location>
</feature>
<dbReference type="AlphaFoldDB" id="A0AAD8J2B3"/>
<feature type="compositionally biased region" description="Acidic residues" evidence="11">
    <location>
        <begin position="516"/>
        <end position="526"/>
    </location>
</feature>
<dbReference type="GO" id="GO:0005789">
    <property type="term" value="C:endoplasmic reticulum membrane"/>
    <property type="evidence" value="ECO:0007669"/>
    <property type="project" value="UniProtKB-SubCell"/>
</dbReference>
<keyword evidence="6 12" id="KW-1133">Transmembrane helix</keyword>
<evidence type="ECO:0000256" key="6">
    <source>
        <dbReference type="ARBA" id="ARBA00022989"/>
    </source>
</evidence>
<keyword evidence="5" id="KW-0256">Endoplasmic reticulum</keyword>
<name>A0AAD8J2B3_9APIA</name>
<keyword evidence="8 12" id="KW-0472">Membrane</keyword>
<feature type="coiled-coil region" evidence="10">
    <location>
        <begin position="88"/>
        <end position="115"/>
    </location>
</feature>
<evidence type="ECO:0000256" key="9">
    <source>
        <dbReference type="ARBA" id="ARBA00038080"/>
    </source>
</evidence>
<accession>A0AAD8J2B3</accession>
<dbReference type="GO" id="GO:0005886">
    <property type="term" value="C:plasma membrane"/>
    <property type="evidence" value="ECO:0007669"/>
    <property type="project" value="UniProtKB-SubCell"/>
</dbReference>
<feature type="compositionally biased region" description="Basic and acidic residues" evidence="11">
    <location>
        <begin position="408"/>
        <end position="500"/>
    </location>
</feature>
<organism evidence="13 14">
    <name type="scientific">Heracleum sosnowskyi</name>
    <dbReference type="NCBI Taxonomy" id="360622"/>
    <lineage>
        <taxon>Eukaryota</taxon>
        <taxon>Viridiplantae</taxon>
        <taxon>Streptophyta</taxon>
        <taxon>Embryophyta</taxon>
        <taxon>Tracheophyta</taxon>
        <taxon>Spermatophyta</taxon>
        <taxon>Magnoliopsida</taxon>
        <taxon>eudicotyledons</taxon>
        <taxon>Gunneridae</taxon>
        <taxon>Pentapetalae</taxon>
        <taxon>asterids</taxon>
        <taxon>campanulids</taxon>
        <taxon>Apiales</taxon>
        <taxon>Apiaceae</taxon>
        <taxon>Apioideae</taxon>
        <taxon>apioid superclade</taxon>
        <taxon>Tordylieae</taxon>
        <taxon>Tordyliinae</taxon>
        <taxon>Heracleum</taxon>
    </lineage>
</organism>
<dbReference type="EMBL" id="JAUIZM010000002">
    <property type="protein sequence ID" value="KAK1395594.1"/>
    <property type="molecule type" value="Genomic_DNA"/>
</dbReference>
<evidence type="ECO:0000256" key="1">
    <source>
        <dbReference type="ARBA" id="ARBA00004162"/>
    </source>
</evidence>
<feature type="compositionally biased region" description="Basic and acidic residues" evidence="11">
    <location>
        <begin position="44"/>
        <end position="53"/>
    </location>
</feature>
<keyword evidence="3" id="KW-1003">Cell membrane</keyword>
<comment type="similarity">
    <text evidence="9">Belongs to the plant Proton pump-interactor protein family.</text>
</comment>
<dbReference type="PANTHER" id="PTHR32219">
    <property type="entry name" value="RNA-BINDING PROTEIN YLMH-RELATED"/>
    <property type="match status" value="1"/>
</dbReference>
<keyword evidence="7 10" id="KW-0175">Coiled coil</keyword>
<evidence type="ECO:0000256" key="10">
    <source>
        <dbReference type="SAM" id="Coils"/>
    </source>
</evidence>
<reference evidence="13" key="1">
    <citation type="submission" date="2023-02" db="EMBL/GenBank/DDBJ databases">
        <title>Genome of toxic invasive species Heracleum sosnowskyi carries increased number of genes despite the absence of recent whole-genome duplications.</title>
        <authorList>
            <person name="Schelkunov M."/>
            <person name="Shtratnikova V."/>
            <person name="Makarenko M."/>
            <person name="Klepikova A."/>
            <person name="Omelchenko D."/>
            <person name="Novikova G."/>
            <person name="Obukhova E."/>
            <person name="Bogdanov V."/>
            <person name="Penin A."/>
            <person name="Logacheva M."/>
        </authorList>
    </citation>
    <scope>NUCLEOTIDE SEQUENCE</scope>
    <source>
        <strain evidence="13">Hsosn_3</strain>
        <tissue evidence="13">Leaf</tissue>
    </source>
</reference>
<feature type="region of interest" description="Disordered" evidence="11">
    <location>
        <begin position="373"/>
        <end position="563"/>
    </location>
</feature>
<evidence type="ECO:0000256" key="2">
    <source>
        <dbReference type="ARBA" id="ARBA00004389"/>
    </source>
</evidence>
<feature type="compositionally biased region" description="Basic and acidic residues" evidence="11">
    <location>
        <begin position="373"/>
        <end position="388"/>
    </location>
</feature>